<dbReference type="Pfam" id="PF00271">
    <property type="entry name" value="Helicase_C"/>
    <property type="match status" value="1"/>
</dbReference>
<evidence type="ECO:0000256" key="7">
    <source>
        <dbReference type="ARBA" id="ARBA00023125"/>
    </source>
</evidence>
<dbReference type="OrthoDB" id="9763310at2"/>
<dbReference type="InterPro" id="IPR011545">
    <property type="entry name" value="DEAD/DEAH_box_helicase_dom"/>
</dbReference>
<evidence type="ECO:0000256" key="5">
    <source>
        <dbReference type="ARBA" id="ARBA00022806"/>
    </source>
</evidence>
<dbReference type="SUPFAM" id="SSF52540">
    <property type="entry name" value="P-loop containing nucleoside triphosphate hydrolases"/>
    <property type="match status" value="1"/>
</dbReference>
<keyword evidence="8" id="KW-0413">Isomerase</keyword>
<keyword evidence="2" id="KW-0479">Metal-binding</keyword>
<dbReference type="Proteomes" id="UP000305848">
    <property type="component" value="Unassembled WGS sequence"/>
</dbReference>
<evidence type="ECO:0000256" key="2">
    <source>
        <dbReference type="ARBA" id="ARBA00022723"/>
    </source>
</evidence>
<dbReference type="GO" id="GO:0043138">
    <property type="term" value="F:3'-5' DNA helicase activity"/>
    <property type="evidence" value="ECO:0007669"/>
    <property type="project" value="UniProtKB-EC"/>
</dbReference>
<feature type="domain" description="Helicase ATP-binding" evidence="13">
    <location>
        <begin position="25"/>
        <end position="194"/>
    </location>
</feature>
<dbReference type="InterPro" id="IPR027417">
    <property type="entry name" value="P-loop_NTPase"/>
</dbReference>
<evidence type="ECO:0000256" key="10">
    <source>
        <dbReference type="ARBA" id="ARBA00034808"/>
    </source>
</evidence>
<keyword evidence="7" id="KW-0238">DNA-binding</keyword>
<dbReference type="PANTHER" id="PTHR13710:SF105">
    <property type="entry name" value="ATP-DEPENDENT DNA HELICASE Q1"/>
    <property type="match status" value="1"/>
</dbReference>
<evidence type="ECO:0000259" key="13">
    <source>
        <dbReference type="PROSITE" id="PS51192"/>
    </source>
</evidence>
<accession>A0A4U3L577</accession>
<dbReference type="EC" id="5.6.2.4" evidence="10"/>
<dbReference type="CDD" id="cd17920">
    <property type="entry name" value="DEXHc_RecQ"/>
    <property type="match status" value="1"/>
</dbReference>
<dbReference type="PANTHER" id="PTHR13710">
    <property type="entry name" value="DNA HELICASE RECQ FAMILY MEMBER"/>
    <property type="match status" value="1"/>
</dbReference>
<keyword evidence="4" id="KW-0378">Hydrolase</keyword>
<dbReference type="Pfam" id="PF00270">
    <property type="entry name" value="DEAD"/>
    <property type="match status" value="1"/>
</dbReference>
<dbReference type="GO" id="GO:0006281">
    <property type="term" value="P:DNA repair"/>
    <property type="evidence" value="ECO:0007669"/>
    <property type="project" value="TreeGrafter"/>
</dbReference>
<evidence type="ECO:0000313" key="15">
    <source>
        <dbReference type="EMBL" id="TKK68836.1"/>
    </source>
</evidence>
<dbReference type="InterPro" id="IPR004589">
    <property type="entry name" value="DNA_helicase_ATP-dep_RecQ"/>
</dbReference>
<dbReference type="InterPro" id="IPR001650">
    <property type="entry name" value="Helicase_C-like"/>
</dbReference>
<reference evidence="15 16" key="1">
    <citation type="submission" date="2019-05" db="EMBL/GenBank/DDBJ databases">
        <title>Panacibacter sp. strain 17mud1-8 Genome sequencing and assembly.</title>
        <authorList>
            <person name="Chhetri G."/>
        </authorList>
    </citation>
    <scope>NUCLEOTIDE SEQUENCE [LARGE SCALE GENOMIC DNA]</scope>
    <source>
        <strain evidence="15 16">17mud1-8</strain>
    </source>
</reference>
<comment type="caution">
    <text evidence="15">The sequence shown here is derived from an EMBL/GenBank/DDBJ whole genome shotgun (WGS) entry which is preliminary data.</text>
</comment>
<dbReference type="GO" id="GO:0030894">
    <property type="term" value="C:replisome"/>
    <property type="evidence" value="ECO:0007669"/>
    <property type="project" value="TreeGrafter"/>
</dbReference>
<dbReference type="Pfam" id="PF16124">
    <property type="entry name" value="RecQ_Zn_bind"/>
    <property type="match status" value="1"/>
</dbReference>
<evidence type="ECO:0000256" key="6">
    <source>
        <dbReference type="ARBA" id="ARBA00022840"/>
    </source>
</evidence>
<dbReference type="GO" id="GO:0003677">
    <property type="term" value="F:DNA binding"/>
    <property type="evidence" value="ECO:0007669"/>
    <property type="project" value="UniProtKB-KW"/>
</dbReference>
<dbReference type="GO" id="GO:0016787">
    <property type="term" value="F:hydrolase activity"/>
    <property type="evidence" value="ECO:0007669"/>
    <property type="project" value="UniProtKB-KW"/>
</dbReference>
<dbReference type="GO" id="GO:0043590">
    <property type="term" value="C:bacterial nucleoid"/>
    <property type="evidence" value="ECO:0007669"/>
    <property type="project" value="TreeGrafter"/>
</dbReference>
<keyword evidence="6" id="KW-0067">ATP-binding</keyword>
<dbReference type="GO" id="GO:0005737">
    <property type="term" value="C:cytoplasm"/>
    <property type="evidence" value="ECO:0007669"/>
    <property type="project" value="TreeGrafter"/>
</dbReference>
<comment type="similarity">
    <text evidence="1">Belongs to the helicase family. RecQ subfamily.</text>
</comment>
<organism evidence="15 16">
    <name type="scientific">Ilyomonas limi</name>
    <dbReference type="NCBI Taxonomy" id="2575867"/>
    <lineage>
        <taxon>Bacteria</taxon>
        <taxon>Pseudomonadati</taxon>
        <taxon>Bacteroidota</taxon>
        <taxon>Chitinophagia</taxon>
        <taxon>Chitinophagales</taxon>
        <taxon>Chitinophagaceae</taxon>
        <taxon>Ilyomonas</taxon>
    </lineage>
</organism>
<evidence type="ECO:0000313" key="16">
    <source>
        <dbReference type="Proteomes" id="UP000305848"/>
    </source>
</evidence>
<keyword evidence="5 15" id="KW-0347">Helicase</keyword>
<evidence type="ECO:0000256" key="11">
    <source>
        <dbReference type="ARBA" id="ARBA00044535"/>
    </source>
</evidence>
<protein>
    <recommendedName>
        <fullName evidence="11">ATP-dependent DNA helicase RecQ</fullName>
        <ecNumber evidence="10">5.6.2.4</ecNumber>
    </recommendedName>
    <alternativeName>
        <fullName evidence="12">DNA 3'-5' helicase RecQ</fullName>
    </alternativeName>
</protein>
<dbReference type="RefSeq" id="WP_137261457.1">
    <property type="nucleotide sequence ID" value="NZ_SZQL01000006.1"/>
</dbReference>
<dbReference type="SMART" id="SM00487">
    <property type="entry name" value="DEXDc"/>
    <property type="match status" value="1"/>
</dbReference>
<dbReference type="PROSITE" id="PS51192">
    <property type="entry name" value="HELICASE_ATP_BIND_1"/>
    <property type="match status" value="1"/>
</dbReference>
<dbReference type="Gene3D" id="3.40.50.300">
    <property type="entry name" value="P-loop containing nucleotide triphosphate hydrolases"/>
    <property type="match status" value="2"/>
</dbReference>
<dbReference type="NCBIfam" id="TIGR00614">
    <property type="entry name" value="recQ_fam"/>
    <property type="match status" value="1"/>
</dbReference>
<dbReference type="GO" id="GO:0009378">
    <property type="term" value="F:four-way junction helicase activity"/>
    <property type="evidence" value="ECO:0007669"/>
    <property type="project" value="TreeGrafter"/>
</dbReference>
<dbReference type="GO" id="GO:0005524">
    <property type="term" value="F:ATP binding"/>
    <property type="evidence" value="ECO:0007669"/>
    <property type="project" value="UniProtKB-KW"/>
</dbReference>
<evidence type="ECO:0000256" key="4">
    <source>
        <dbReference type="ARBA" id="ARBA00022801"/>
    </source>
</evidence>
<dbReference type="InterPro" id="IPR014001">
    <property type="entry name" value="Helicase_ATP-bd"/>
</dbReference>
<dbReference type="FunFam" id="3.40.50.300:FF:001389">
    <property type="entry name" value="ATP-dependent DNA helicase RecQ"/>
    <property type="match status" value="1"/>
</dbReference>
<dbReference type="InterPro" id="IPR036388">
    <property type="entry name" value="WH-like_DNA-bd_sf"/>
</dbReference>
<feature type="domain" description="Helicase C-terminal" evidence="14">
    <location>
        <begin position="215"/>
        <end position="364"/>
    </location>
</feature>
<keyword evidence="16" id="KW-1185">Reference proteome</keyword>
<dbReference type="GO" id="GO:0046872">
    <property type="term" value="F:metal ion binding"/>
    <property type="evidence" value="ECO:0007669"/>
    <property type="project" value="UniProtKB-KW"/>
</dbReference>
<dbReference type="EMBL" id="SZQL01000006">
    <property type="protein sequence ID" value="TKK68836.1"/>
    <property type="molecule type" value="Genomic_DNA"/>
</dbReference>
<dbReference type="AlphaFoldDB" id="A0A4U3L577"/>
<gene>
    <name evidence="15" type="ORF">FC093_09065</name>
</gene>
<sequence>MQTPLSILQQYWQHTAFRGRQEAIIQAVLDGKDTLALLPTGGGKSVCYQIPALLKEGLCLVISPLIALMKDQLNNLEKKGIPSLAIHSGMTQYEAKQTLQKAAYGNYKFLYVSPERLETRLFKEYLPALNINLLAVDEAHCISQWGYDFRPSYLRIIHLKNNLSCSVPVLALTASATPVVQQDIIDKLQLDNPAVFRQPFTRPNISYSVFKVDSKLNKLLEILQNVQGSGIVYCKTRRQTKDIAKLLSQHSMTANCYHAGLSGEERNVRQQAWIDNKLRVMVCTNAFGMGIDKPDVRTVIHFDVPDCLENYYQEAGRAGRDGKRAFAVLLYHSKDESELKAFPLLRFPTIDAIKNVYQHLCDFLEIPVGIGEDNYYNFDLKTFVTNFKLDIHLVINSIKALEQEGYFTFNESIFLPAQIGFTADRFLLDEFQQSHPQYEPIIKCLLRTYEGIYDNRVSVSEKQIARLTGVKETAARQQLQQLQAFGILEYLQQKETPQIHFLHNRASAKYLIINYESYAQRKQEYTCRVEQMLQYLHLENTCRSTFISKYFGDNESTHCAVCDNCIAQRSLHISKEEFDKITTHILHLIPSHGIDIKQLKSASACFNRSKFWKVLNYLQQERKIKSINGIVQLA</sequence>
<evidence type="ECO:0000259" key="14">
    <source>
        <dbReference type="PROSITE" id="PS51194"/>
    </source>
</evidence>
<keyword evidence="3" id="KW-0547">Nucleotide-binding</keyword>
<dbReference type="GO" id="GO:0006310">
    <property type="term" value="P:DNA recombination"/>
    <property type="evidence" value="ECO:0007669"/>
    <property type="project" value="InterPro"/>
</dbReference>
<dbReference type="CDD" id="cd18794">
    <property type="entry name" value="SF2_C_RecQ"/>
    <property type="match status" value="1"/>
</dbReference>
<evidence type="ECO:0000256" key="1">
    <source>
        <dbReference type="ARBA" id="ARBA00005446"/>
    </source>
</evidence>
<evidence type="ECO:0000256" key="12">
    <source>
        <dbReference type="ARBA" id="ARBA00044550"/>
    </source>
</evidence>
<name>A0A4U3L577_9BACT</name>
<dbReference type="PROSITE" id="PS51194">
    <property type="entry name" value="HELICASE_CTER"/>
    <property type="match status" value="1"/>
</dbReference>
<dbReference type="Gene3D" id="1.10.10.10">
    <property type="entry name" value="Winged helix-like DNA-binding domain superfamily/Winged helix DNA-binding domain"/>
    <property type="match status" value="1"/>
</dbReference>
<comment type="catalytic activity">
    <reaction evidence="9">
        <text>Couples ATP hydrolysis with the unwinding of duplex DNA by translocating in the 3'-5' direction.</text>
        <dbReference type="EC" id="5.6.2.4"/>
    </reaction>
</comment>
<dbReference type="InterPro" id="IPR032284">
    <property type="entry name" value="RecQ_Zn-bd"/>
</dbReference>
<dbReference type="SMART" id="SM00490">
    <property type="entry name" value="HELICc"/>
    <property type="match status" value="1"/>
</dbReference>
<evidence type="ECO:0000256" key="9">
    <source>
        <dbReference type="ARBA" id="ARBA00034617"/>
    </source>
</evidence>
<evidence type="ECO:0000256" key="3">
    <source>
        <dbReference type="ARBA" id="ARBA00022741"/>
    </source>
</evidence>
<evidence type="ECO:0000256" key="8">
    <source>
        <dbReference type="ARBA" id="ARBA00023235"/>
    </source>
</evidence>
<proteinExistence type="inferred from homology"/>